<comment type="caution">
    <text evidence="1">The sequence shown here is derived from an EMBL/GenBank/DDBJ whole genome shotgun (WGS) entry which is preliminary data.</text>
</comment>
<gene>
    <name evidence="1" type="ORF">HDF25_004703</name>
</gene>
<evidence type="ECO:0000313" key="1">
    <source>
        <dbReference type="EMBL" id="MBB6502520.1"/>
    </source>
</evidence>
<sequence length="292" mass="32443">MILFLGGLALLVNSCKKTDAPLTPSSTPEPGFKVPQGNHDYDARIVDYYNRFGTYILYKFSQQDINWTVPSTTTAFLPYTSVPADTLYINPELDLLQNTFFKYYADSTLKSHLPLKFFLCSSLIYNKLQVNAFLLTINNTYLGGYQSFAVGGVNSSISTINPAVYRGDVNFSFLKMMDVQLKIPRSSIFLAASDYTTAVSGTQADRYKRGFLGSTTGLTPASTDWQSYIQAIVYNPYSFLTDPNTTATDVTARGILTAVKDPTGLIRKKYAAMIAFYKQQYNIDLQAIGNGQ</sequence>
<dbReference type="Proteomes" id="UP000521017">
    <property type="component" value="Unassembled WGS sequence"/>
</dbReference>
<dbReference type="AlphaFoldDB" id="A0A7X0MM33"/>
<organism evidence="1 2">
    <name type="scientific">Pedobacter cryoconitis</name>
    <dbReference type="NCBI Taxonomy" id="188932"/>
    <lineage>
        <taxon>Bacteria</taxon>
        <taxon>Pseudomonadati</taxon>
        <taxon>Bacteroidota</taxon>
        <taxon>Sphingobacteriia</taxon>
        <taxon>Sphingobacteriales</taxon>
        <taxon>Sphingobacteriaceae</taxon>
        <taxon>Pedobacter</taxon>
    </lineage>
</organism>
<evidence type="ECO:0000313" key="2">
    <source>
        <dbReference type="Proteomes" id="UP000521017"/>
    </source>
</evidence>
<accession>A0A7X0MM33</accession>
<dbReference type="Gene3D" id="3.40.390.70">
    <property type="match status" value="1"/>
</dbReference>
<proteinExistence type="predicted"/>
<dbReference type="RefSeq" id="WP_184628770.1">
    <property type="nucleotide sequence ID" value="NZ_JACHCC010000014.1"/>
</dbReference>
<protein>
    <submittedName>
        <fullName evidence="1">Uncharacterized protein</fullName>
    </submittedName>
</protein>
<name>A0A7X0MM33_9SPHI</name>
<reference evidence="1 2" key="1">
    <citation type="submission" date="2020-08" db="EMBL/GenBank/DDBJ databases">
        <title>Genomic Encyclopedia of Type Strains, Phase IV (KMG-V): Genome sequencing to study the core and pangenomes of soil and plant-associated prokaryotes.</title>
        <authorList>
            <person name="Whitman W."/>
        </authorList>
    </citation>
    <scope>NUCLEOTIDE SEQUENCE [LARGE SCALE GENOMIC DNA]</scope>
    <source>
        <strain evidence="1 2">M2T3</strain>
    </source>
</reference>
<dbReference type="EMBL" id="JACHCC010000014">
    <property type="protein sequence ID" value="MBB6502520.1"/>
    <property type="molecule type" value="Genomic_DNA"/>
</dbReference>